<organism evidence="2 3">
    <name type="scientific">Trichocladium antarcticum</name>
    <dbReference type="NCBI Taxonomy" id="1450529"/>
    <lineage>
        <taxon>Eukaryota</taxon>
        <taxon>Fungi</taxon>
        <taxon>Dikarya</taxon>
        <taxon>Ascomycota</taxon>
        <taxon>Pezizomycotina</taxon>
        <taxon>Sordariomycetes</taxon>
        <taxon>Sordariomycetidae</taxon>
        <taxon>Sordariales</taxon>
        <taxon>Chaetomiaceae</taxon>
        <taxon>Trichocladium</taxon>
    </lineage>
</organism>
<protein>
    <submittedName>
        <fullName evidence="2">Uncharacterized protein</fullName>
    </submittedName>
</protein>
<evidence type="ECO:0000313" key="3">
    <source>
        <dbReference type="Proteomes" id="UP001304895"/>
    </source>
</evidence>
<evidence type="ECO:0000256" key="1">
    <source>
        <dbReference type="SAM" id="MobiDB-lite"/>
    </source>
</evidence>
<name>A0AAN6ZFE1_9PEZI</name>
<dbReference type="AlphaFoldDB" id="A0AAN6ZFE1"/>
<gene>
    <name evidence="2" type="ORF">BT67DRAFT_277480</name>
</gene>
<feature type="region of interest" description="Disordered" evidence="1">
    <location>
        <begin position="85"/>
        <end position="104"/>
    </location>
</feature>
<keyword evidence="3" id="KW-1185">Reference proteome</keyword>
<evidence type="ECO:0000313" key="2">
    <source>
        <dbReference type="EMBL" id="KAK4135459.1"/>
    </source>
</evidence>
<reference evidence="2" key="2">
    <citation type="submission" date="2023-05" db="EMBL/GenBank/DDBJ databases">
        <authorList>
            <consortium name="Lawrence Berkeley National Laboratory"/>
            <person name="Steindorff A."/>
            <person name="Hensen N."/>
            <person name="Bonometti L."/>
            <person name="Westerberg I."/>
            <person name="Brannstrom I.O."/>
            <person name="Guillou S."/>
            <person name="Cros-Aarteil S."/>
            <person name="Calhoun S."/>
            <person name="Haridas S."/>
            <person name="Kuo A."/>
            <person name="Mondo S."/>
            <person name="Pangilinan J."/>
            <person name="Riley R."/>
            <person name="Labutti K."/>
            <person name="Andreopoulos B."/>
            <person name="Lipzen A."/>
            <person name="Chen C."/>
            <person name="Yanf M."/>
            <person name="Daum C."/>
            <person name="Ng V."/>
            <person name="Clum A."/>
            <person name="Ohm R."/>
            <person name="Martin F."/>
            <person name="Silar P."/>
            <person name="Natvig D."/>
            <person name="Lalanne C."/>
            <person name="Gautier V."/>
            <person name="Ament-Velasquez S.L."/>
            <person name="Kruys A."/>
            <person name="Hutchinson M.I."/>
            <person name="Powell A.J."/>
            <person name="Barry K."/>
            <person name="Miller A.N."/>
            <person name="Grigoriev I.V."/>
            <person name="Debuchy R."/>
            <person name="Gladieux P."/>
            <person name="Thoren M.H."/>
            <person name="Johannesson H."/>
        </authorList>
    </citation>
    <scope>NUCLEOTIDE SEQUENCE</scope>
    <source>
        <strain evidence="2">CBS 123565</strain>
    </source>
</reference>
<proteinExistence type="predicted"/>
<dbReference type="EMBL" id="MU853406">
    <property type="protein sequence ID" value="KAK4135459.1"/>
    <property type="molecule type" value="Genomic_DNA"/>
</dbReference>
<dbReference type="Proteomes" id="UP001304895">
    <property type="component" value="Unassembled WGS sequence"/>
</dbReference>
<reference evidence="2" key="1">
    <citation type="journal article" date="2023" name="Mol. Phylogenet. Evol.">
        <title>Genome-scale phylogeny and comparative genomics of the fungal order Sordariales.</title>
        <authorList>
            <person name="Hensen N."/>
            <person name="Bonometti L."/>
            <person name="Westerberg I."/>
            <person name="Brannstrom I.O."/>
            <person name="Guillou S."/>
            <person name="Cros-Aarteil S."/>
            <person name="Calhoun S."/>
            <person name="Haridas S."/>
            <person name="Kuo A."/>
            <person name="Mondo S."/>
            <person name="Pangilinan J."/>
            <person name="Riley R."/>
            <person name="LaButti K."/>
            <person name="Andreopoulos B."/>
            <person name="Lipzen A."/>
            <person name="Chen C."/>
            <person name="Yan M."/>
            <person name="Daum C."/>
            <person name="Ng V."/>
            <person name="Clum A."/>
            <person name="Steindorff A."/>
            <person name="Ohm R.A."/>
            <person name="Martin F."/>
            <person name="Silar P."/>
            <person name="Natvig D.O."/>
            <person name="Lalanne C."/>
            <person name="Gautier V."/>
            <person name="Ament-Velasquez S.L."/>
            <person name="Kruys A."/>
            <person name="Hutchinson M.I."/>
            <person name="Powell A.J."/>
            <person name="Barry K."/>
            <person name="Miller A.N."/>
            <person name="Grigoriev I.V."/>
            <person name="Debuchy R."/>
            <person name="Gladieux P."/>
            <person name="Hiltunen Thoren M."/>
            <person name="Johannesson H."/>
        </authorList>
    </citation>
    <scope>NUCLEOTIDE SEQUENCE</scope>
    <source>
        <strain evidence="2">CBS 123565</strain>
    </source>
</reference>
<comment type="caution">
    <text evidence="2">The sequence shown here is derived from an EMBL/GenBank/DDBJ whole genome shotgun (WGS) entry which is preliminary data.</text>
</comment>
<feature type="region of interest" description="Disordered" evidence="1">
    <location>
        <begin position="19"/>
        <end position="38"/>
    </location>
</feature>
<accession>A0AAN6ZFE1</accession>
<sequence length="104" mass="10893">MCMYITCTRCVQILAPAAGPGPHPKCPSPGSIHGQRDKLSGEAWPCSSGYRCHPSPPSLGTPGPHACPGCGLAVMYAPPAFNITPVEPPPPSGTFPHRTPHGRW</sequence>